<evidence type="ECO:0000313" key="6">
    <source>
        <dbReference type="Proteomes" id="UP001385809"/>
    </source>
</evidence>
<comment type="subcellular location">
    <subcellularLocation>
        <location evidence="1">Golgi apparatus membrane</location>
        <topology evidence="1">Peripheral membrane protein</topology>
        <orientation evidence="1">Cytoplasmic side</orientation>
    </subcellularLocation>
</comment>
<dbReference type="Pfam" id="PF05719">
    <property type="entry name" value="GPP34"/>
    <property type="match status" value="1"/>
</dbReference>
<proteinExistence type="predicted"/>
<comment type="caution">
    <text evidence="5">The sequence shown here is derived from an EMBL/GenBank/DDBJ whole genome shotgun (WGS) entry which is preliminary data.</text>
</comment>
<protein>
    <submittedName>
        <fullName evidence="5">GPP34 family phosphoprotein</fullName>
    </submittedName>
</protein>
<dbReference type="RefSeq" id="WP_337697092.1">
    <property type="nucleotide sequence ID" value="NZ_JBBEGN010000013.1"/>
</dbReference>
<sequence length="257" mass="26754">MNVDTLIVEDILLLMLGDADRAPVTSLDGALGGAVLAELALRGHARVEDRRATSDPLEVIVAASGDGTLLDPLLGVAHEAVTAAPRRLRTALPGLGASLRTPVVERLIERGLLRRERRGFGGLISTTRLPATERHETRLREQLRLVLELGADPAPRLTALIALVSAVGTLPSLHPHPRWTGQVATRARRLGRGGTGDLGVEAAAVVHGVAAALSTATVASPPTSGSGLVALSVLVGTPAATRRACSLADRQESRCAR</sequence>
<evidence type="ECO:0000256" key="2">
    <source>
        <dbReference type="ARBA" id="ARBA00023034"/>
    </source>
</evidence>
<dbReference type="Gene3D" id="1.10.3630.10">
    <property type="entry name" value="yeast vps74-n-term truncation variant domain like"/>
    <property type="match status" value="1"/>
</dbReference>
<evidence type="ECO:0000256" key="1">
    <source>
        <dbReference type="ARBA" id="ARBA00004255"/>
    </source>
</evidence>
<dbReference type="EMBL" id="JBBEGN010000013">
    <property type="protein sequence ID" value="MEJ2870521.1"/>
    <property type="molecule type" value="Genomic_DNA"/>
</dbReference>
<accession>A0ABU8MTE9</accession>
<gene>
    <name evidence="5" type="ORF">WCD74_22325</name>
</gene>
<evidence type="ECO:0000256" key="3">
    <source>
        <dbReference type="ARBA" id="ARBA00023121"/>
    </source>
</evidence>
<evidence type="ECO:0000313" key="5">
    <source>
        <dbReference type="EMBL" id="MEJ2870521.1"/>
    </source>
</evidence>
<keyword evidence="6" id="KW-1185">Reference proteome</keyword>
<dbReference type="InterPro" id="IPR008628">
    <property type="entry name" value="GPP34-like"/>
</dbReference>
<keyword evidence="2" id="KW-0333">Golgi apparatus</keyword>
<dbReference type="Proteomes" id="UP001385809">
    <property type="component" value="Unassembled WGS sequence"/>
</dbReference>
<keyword evidence="3" id="KW-0446">Lipid-binding</keyword>
<dbReference type="InterPro" id="IPR038261">
    <property type="entry name" value="GPP34-like_sf"/>
</dbReference>
<evidence type="ECO:0000256" key="4">
    <source>
        <dbReference type="ARBA" id="ARBA00023136"/>
    </source>
</evidence>
<reference evidence="5 6" key="1">
    <citation type="submission" date="2024-03" db="EMBL/GenBank/DDBJ databases">
        <title>Actinomycetospora sp. OC33-EN08, a novel actinomycete isolated from wild orchid (Aerides multiflora).</title>
        <authorList>
            <person name="Suriyachadkun C."/>
        </authorList>
    </citation>
    <scope>NUCLEOTIDE SEQUENCE [LARGE SCALE GENOMIC DNA]</scope>
    <source>
        <strain evidence="5 6">OC33-EN08</strain>
    </source>
</reference>
<keyword evidence="4" id="KW-0472">Membrane</keyword>
<organism evidence="5 6">
    <name type="scientific">Actinomycetospora aurantiaca</name>
    <dbReference type="NCBI Taxonomy" id="3129233"/>
    <lineage>
        <taxon>Bacteria</taxon>
        <taxon>Bacillati</taxon>
        <taxon>Actinomycetota</taxon>
        <taxon>Actinomycetes</taxon>
        <taxon>Pseudonocardiales</taxon>
        <taxon>Pseudonocardiaceae</taxon>
        <taxon>Actinomycetospora</taxon>
    </lineage>
</organism>
<name>A0ABU8MTE9_9PSEU</name>